<dbReference type="HOGENOM" id="CLU_767589_0_0_1"/>
<name>A0A075AMZ4_ROZAC</name>
<dbReference type="EMBL" id="ML005062">
    <property type="protein sequence ID" value="RKP20450.1"/>
    <property type="molecule type" value="Genomic_DNA"/>
</dbReference>
<dbReference type="OrthoDB" id="439792at2759"/>
<sequence length="361" mass="41046">MPSNLISSETVYSFEHYIESNDLTSLFTQIGTEIAQSQPENLIQHLIDYLSAEKKQTILFFCAPIQERARIAQTVAKLTGLPLLSPSVIVQNAYDSGDSAAFQAMGYINDGKLIPDELLNMLMKPILKETKKHGGLLFNFPLTRQQIMILKREKVYPDKLVFITTSNSKDMNIDCHTLNEFNILSEMVSNNYAKSIQRHFDVDVIDNLGLLPNNDVLDGSLLSNVLDFIYEKEFRTFSHPFKLFLCTSDNSKSMELKCESIGIRLASKHNLVLITAKTLIEYGIHNSMIQEVEGIEIEIDQLSSVKISELLHHRLLEKDARQKGFVVCGLPKNELDSKAFDILLYMFRSKNIQAMVTILRY</sequence>
<accession>A0A075AMZ4</accession>
<dbReference type="STRING" id="988480.A0A075AMZ4"/>
<evidence type="ECO:0000313" key="2">
    <source>
        <dbReference type="EMBL" id="RKP20450.1"/>
    </source>
</evidence>
<evidence type="ECO:0000313" key="3">
    <source>
        <dbReference type="Proteomes" id="UP000030755"/>
    </source>
</evidence>
<dbReference type="Proteomes" id="UP000030755">
    <property type="component" value="Unassembled WGS sequence"/>
</dbReference>
<dbReference type="AlphaFoldDB" id="A0A075AMZ4"/>
<protein>
    <submittedName>
        <fullName evidence="1">Uncharacterized protein</fullName>
    </submittedName>
</protein>
<organism evidence="1 3">
    <name type="scientific">Rozella allomycis (strain CSF55)</name>
    <dbReference type="NCBI Taxonomy" id="988480"/>
    <lineage>
        <taxon>Eukaryota</taxon>
        <taxon>Fungi</taxon>
        <taxon>Fungi incertae sedis</taxon>
        <taxon>Cryptomycota</taxon>
        <taxon>Cryptomycota incertae sedis</taxon>
        <taxon>Rozella</taxon>
    </lineage>
</organism>
<reference evidence="4" key="2">
    <citation type="journal article" date="2018" name="Nat. Microbiol.">
        <title>Leveraging single-cell genomics to expand the fungal tree of life.</title>
        <authorList>
            <person name="Ahrendt S.R."/>
            <person name="Quandt C.A."/>
            <person name="Ciobanu D."/>
            <person name="Clum A."/>
            <person name="Salamov A."/>
            <person name="Andreopoulos B."/>
            <person name="Cheng J.F."/>
            <person name="Woyke T."/>
            <person name="Pelin A."/>
            <person name="Henrissat B."/>
            <person name="Reynolds N.K."/>
            <person name="Benny G.L."/>
            <person name="Smith M.E."/>
            <person name="James T.Y."/>
            <person name="Grigoriev I.V."/>
        </authorList>
    </citation>
    <scope>NUCLEOTIDE SEQUENCE [LARGE SCALE GENOMIC DNA]</scope>
    <source>
        <strain evidence="4">CSF55</strain>
    </source>
</reference>
<dbReference type="EMBL" id="KE561300">
    <property type="protein sequence ID" value="EPZ31134.1"/>
    <property type="molecule type" value="Genomic_DNA"/>
</dbReference>
<gene>
    <name evidence="1" type="ORF">O9G_001045</name>
    <name evidence="2" type="ORF">ROZALSC1DRAFT_28061</name>
</gene>
<dbReference type="Proteomes" id="UP000281549">
    <property type="component" value="Unassembled WGS sequence"/>
</dbReference>
<keyword evidence="3" id="KW-1185">Reference proteome</keyword>
<dbReference type="InterPro" id="IPR027417">
    <property type="entry name" value="P-loop_NTPase"/>
</dbReference>
<proteinExistence type="predicted"/>
<evidence type="ECO:0000313" key="4">
    <source>
        <dbReference type="Proteomes" id="UP000281549"/>
    </source>
</evidence>
<reference evidence="1 3" key="1">
    <citation type="journal article" date="2013" name="Curr. Biol.">
        <title>Shared signatures of parasitism and phylogenomics unite Cryptomycota and microsporidia.</title>
        <authorList>
            <person name="James T.Y."/>
            <person name="Pelin A."/>
            <person name="Bonen L."/>
            <person name="Ahrendt S."/>
            <person name="Sain D."/>
            <person name="Corradi N."/>
            <person name="Stajich J.E."/>
        </authorList>
    </citation>
    <scope>NUCLEOTIDE SEQUENCE [LARGE SCALE GENOMIC DNA]</scope>
    <source>
        <strain evidence="1">CSF55</strain>
        <strain evidence="1">CSF55</strain>
    </source>
</reference>
<evidence type="ECO:0000313" key="1">
    <source>
        <dbReference type="EMBL" id="EPZ31134.1"/>
    </source>
</evidence>
<dbReference type="Gene3D" id="3.40.50.300">
    <property type="entry name" value="P-loop containing nucleotide triphosphate hydrolases"/>
    <property type="match status" value="1"/>
</dbReference>
<reference evidence="2" key="3">
    <citation type="submission" date="2018-08" db="EMBL/GenBank/DDBJ databases">
        <title>Leveraging single-cell genomics to expand the Fungal Tree of Life.</title>
        <authorList>
            <consortium name="DOE Joint Genome Institute"/>
            <person name="Ahrendt S.R."/>
            <person name="Quandt C.A."/>
            <person name="Ciobanu D."/>
            <person name="Clum A."/>
            <person name="Salamov A."/>
            <person name="Andreopoulos B."/>
            <person name="Cheng J.-F."/>
            <person name="Woyke T."/>
            <person name="Pelin A."/>
            <person name="Henrissat B."/>
            <person name="Reynolds N."/>
            <person name="Benny G.L."/>
            <person name="Smith M.E."/>
            <person name="James T.Y."/>
            <person name="Grigoriev I.V."/>
        </authorList>
    </citation>
    <scope>NUCLEOTIDE SEQUENCE</scope>
    <source>
        <strain evidence="2">CSF55</strain>
    </source>
</reference>